<dbReference type="KEGG" id="scn:Solca_0637"/>
<sequence length="404" mass="45373">MKFRWSLTVSLSILSYSSVYSQEKTDTVKVPKQDLWDIVFPKKLAPGEKEVTSKIQKSILPYISANPATGIEFGVFGNLAAYFGERPTTRLSNLTVGATYTTKDQFFTSLRSNIFTNHDKWILSSDNRFYKYSQSTYGLGSSSSKNDEVPLQFNMIRFYETALREIYKSVYAGVGINYQRHYAVTGFKPFNNNQKEGDVYSVYSANYGFDPTVYTSAGFNIAAGIDSRDNIINAYKGVYARVNYALFGKFFGGASKWQNLFTEFRTYLPMKKNNSQVLAFWYYGSFITSGNAPYMDLPAIGWDTYGNSGRGYVQGRFRGNSLMYGEAEYRLRLTKSGLLGAVAFLNCSTTSNKQDAEKLFDAVNPAGGIGLRIKLNKISRTNITIDYGIGKNSNGFYLNVGETF</sequence>
<feature type="signal peptide" evidence="3">
    <location>
        <begin position="1"/>
        <end position="21"/>
    </location>
</feature>
<dbReference type="Pfam" id="PF01103">
    <property type="entry name" value="Omp85"/>
    <property type="match status" value="1"/>
</dbReference>
<evidence type="ECO:0000313" key="6">
    <source>
        <dbReference type="Proteomes" id="UP000007590"/>
    </source>
</evidence>
<keyword evidence="3" id="KW-0732">Signal</keyword>
<feature type="chain" id="PRO_5003614032" evidence="3">
    <location>
        <begin position="22"/>
        <end position="404"/>
    </location>
</feature>
<evidence type="ECO:0000256" key="3">
    <source>
        <dbReference type="SAM" id="SignalP"/>
    </source>
</evidence>
<gene>
    <name evidence="5" type="ordered locus">Solca_0637</name>
</gene>
<evidence type="ECO:0000256" key="1">
    <source>
        <dbReference type="ARBA" id="ARBA00004370"/>
    </source>
</evidence>
<dbReference type="eggNOG" id="COG4775">
    <property type="taxonomic scope" value="Bacteria"/>
</dbReference>
<keyword evidence="6" id="KW-1185">Reference proteome</keyword>
<dbReference type="EMBL" id="CP003349">
    <property type="protein sequence ID" value="AFD05762.1"/>
    <property type="molecule type" value="Genomic_DNA"/>
</dbReference>
<dbReference type="Proteomes" id="UP000007590">
    <property type="component" value="Chromosome"/>
</dbReference>
<dbReference type="GO" id="GO:0019867">
    <property type="term" value="C:outer membrane"/>
    <property type="evidence" value="ECO:0007669"/>
    <property type="project" value="InterPro"/>
</dbReference>
<keyword evidence="2" id="KW-0472">Membrane</keyword>
<feature type="domain" description="Bacterial surface antigen (D15)" evidence="4">
    <location>
        <begin position="95"/>
        <end position="404"/>
    </location>
</feature>
<reference evidence="5" key="1">
    <citation type="submission" date="2012-02" db="EMBL/GenBank/DDBJ databases">
        <title>The complete genome of Solitalea canadensis DSM 3403.</title>
        <authorList>
            <consortium name="US DOE Joint Genome Institute (JGI-PGF)"/>
            <person name="Lucas S."/>
            <person name="Copeland A."/>
            <person name="Lapidus A."/>
            <person name="Glavina del Rio T."/>
            <person name="Dalin E."/>
            <person name="Tice H."/>
            <person name="Bruce D."/>
            <person name="Goodwin L."/>
            <person name="Pitluck S."/>
            <person name="Peters L."/>
            <person name="Ovchinnikova G."/>
            <person name="Lu M."/>
            <person name="Kyrpides N."/>
            <person name="Mavromatis K."/>
            <person name="Ivanova N."/>
            <person name="Brettin T."/>
            <person name="Detter J.C."/>
            <person name="Han C."/>
            <person name="Larimer F."/>
            <person name="Land M."/>
            <person name="Hauser L."/>
            <person name="Markowitz V."/>
            <person name="Cheng J.-F."/>
            <person name="Hugenholtz P."/>
            <person name="Woyke T."/>
            <person name="Wu D."/>
            <person name="Spring S."/>
            <person name="Schroeder M."/>
            <person name="Kopitz M."/>
            <person name="Brambilla E."/>
            <person name="Klenk H.-P."/>
            <person name="Eisen J.A."/>
        </authorList>
    </citation>
    <scope>NUCLEOTIDE SEQUENCE</scope>
    <source>
        <strain evidence="5">DSM 3403</strain>
    </source>
</reference>
<proteinExistence type="predicted"/>
<evidence type="ECO:0000256" key="2">
    <source>
        <dbReference type="ARBA" id="ARBA00023136"/>
    </source>
</evidence>
<dbReference type="Gene3D" id="2.40.160.50">
    <property type="entry name" value="membrane protein fhac: a member of the omp85/tpsb transporter family"/>
    <property type="match status" value="1"/>
</dbReference>
<dbReference type="STRING" id="929556.Solca_0637"/>
<organism evidence="5 6">
    <name type="scientific">Solitalea canadensis (strain ATCC 29591 / DSM 3403 / JCM 21819 / LMG 8368 / NBRC 15130 / NCIMB 12057 / USAM 9D)</name>
    <name type="common">Flexibacter canadensis</name>
    <dbReference type="NCBI Taxonomy" id="929556"/>
    <lineage>
        <taxon>Bacteria</taxon>
        <taxon>Pseudomonadati</taxon>
        <taxon>Bacteroidota</taxon>
        <taxon>Sphingobacteriia</taxon>
        <taxon>Sphingobacteriales</taxon>
        <taxon>Sphingobacteriaceae</taxon>
        <taxon>Solitalea</taxon>
    </lineage>
</organism>
<dbReference type="HOGENOM" id="CLU_046092_0_1_10"/>
<protein>
    <submittedName>
        <fullName evidence="5">Outer membrane protein/protective antigen OMA87</fullName>
    </submittedName>
</protein>
<accession>H8KY24</accession>
<comment type="subcellular location">
    <subcellularLocation>
        <location evidence="1">Membrane</location>
    </subcellularLocation>
</comment>
<dbReference type="AlphaFoldDB" id="H8KY24"/>
<evidence type="ECO:0000313" key="5">
    <source>
        <dbReference type="EMBL" id="AFD05762.1"/>
    </source>
</evidence>
<dbReference type="RefSeq" id="WP_014678990.1">
    <property type="nucleotide sequence ID" value="NC_017770.1"/>
</dbReference>
<dbReference type="OrthoDB" id="621220at2"/>
<name>H8KY24_SOLCM</name>
<evidence type="ECO:0000259" key="4">
    <source>
        <dbReference type="Pfam" id="PF01103"/>
    </source>
</evidence>
<dbReference type="InterPro" id="IPR000184">
    <property type="entry name" value="Bac_surfAg_D15"/>
</dbReference>